<reference evidence="1" key="1">
    <citation type="journal article" date="2015" name="Nature">
        <title>Complex archaea that bridge the gap between prokaryotes and eukaryotes.</title>
        <authorList>
            <person name="Spang A."/>
            <person name="Saw J.H."/>
            <person name="Jorgensen S.L."/>
            <person name="Zaremba-Niedzwiedzka K."/>
            <person name="Martijn J."/>
            <person name="Lind A.E."/>
            <person name="van Eijk R."/>
            <person name="Schleper C."/>
            <person name="Guy L."/>
            <person name="Ettema T.J."/>
        </authorList>
    </citation>
    <scope>NUCLEOTIDE SEQUENCE</scope>
</reference>
<comment type="caution">
    <text evidence="1">The sequence shown here is derived from an EMBL/GenBank/DDBJ whole genome shotgun (WGS) entry which is preliminary data.</text>
</comment>
<evidence type="ECO:0000313" key="1">
    <source>
        <dbReference type="EMBL" id="KKM89208.1"/>
    </source>
</evidence>
<name>A0A0F9L6S7_9ZZZZ</name>
<accession>A0A0F9L6S7</accession>
<organism evidence="1">
    <name type="scientific">marine sediment metagenome</name>
    <dbReference type="NCBI Taxonomy" id="412755"/>
    <lineage>
        <taxon>unclassified sequences</taxon>
        <taxon>metagenomes</taxon>
        <taxon>ecological metagenomes</taxon>
    </lineage>
</organism>
<dbReference type="AlphaFoldDB" id="A0A0F9L6S7"/>
<proteinExistence type="predicted"/>
<sequence length="219" mass="23346">MSVIARDSNGVARWLRVDANGKLILGDAAALIGHVKITDGTETANVNASNQLEVSVENAVAVTGDFYPVTQPVSGTFWQVTQPVSATNLDIRNLAPATDTVKIGDGTETASINTSNQLETANTPQAYSGRTFKYEDTSFVTGESPITLDVNTDLGRNSRDGYIICDGGGNLLIEFSDNGTNYGSQHTLKSGEVISLTGLDIDKIKITWVTDSAYRILVI</sequence>
<dbReference type="EMBL" id="LAZR01006855">
    <property type="protein sequence ID" value="KKM89208.1"/>
    <property type="molecule type" value="Genomic_DNA"/>
</dbReference>
<gene>
    <name evidence="1" type="ORF">LCGC14_1250960</name>
</gene>
<protein>
    <submittedName>
        <fullName evidence="1">Uncharacterized protein</fullName>
    </submittedName>
</protein>